<feature type="non-terminal residue" evidence="1">
    <location>
        <position position="1"/>
    </location>
</feature>
<reference evidence="1" key="1">
    <citation type="submission" date="2020-09" db="EMBL/GenBank/DDBJ databases">
        <title>De no assembly of potato wild relative species, Solanum commersonii.</title>
        <authorList>
            <person name="Cho K."/>
        </authorList>
    </citation>
    <scope>NUCLEOTIDE SEQUENCE</scope>
    <source>
        <strain evidence="1">LZ3.2</strain>
        <tissue evidence="1">Leaf</tissue>
    </source>
</reference>
<name>A0A9J5VZP0_SOLCO</name>
<dbReference type="EMBL" id="JACXVP010000075">
    <property type="protein sequence ID" value="KAG5568641.1"/>
    <property type="molecule type" value="Genomic_DNA"/>
</dbReference>
<protein>
    <submittedName>
        <fullName evidence="1">Uncharacterized protein</fullName>
    </submittedName>
</protein>
<dbReference type="AlphaFoldDB" id="A0A9J5VZP0"/>
<dbReference type="Proteomes" id="UP000824120">
    <property type="component" value="Unassembled WGS sequence"/>
</dbReference>
<proteinExistence type="predicted"/>
<accession>A0A9J5VZP0</accession>
<evidence type="ECO:0000313" key="2">
    <source>
        <dbReference type="Proteomes" id="UP000824120"/>
    </source>
</evidence>
<evidence type="ECO:0000313" key="1">
    <source>
        <dbReference type="EMBL" id="KAG5568641.1"/>
    </source>
</evidence>
<keyword evidence="2" id="KW-1185">Reference proteome</keyword>
<organism evidence="1 2">
    <name type="scientific">Solanum commersonii</name>
    <name type="common">Commerson's wild potato</name>
    <name type="synonym">Commerson's nightshade</name>
    <dbReference type="NCBI Taxonomy" id="4109"/>
    <lineage>
        <taxon>Eukaryota</taxon>
        <taxon>Viridiplantae</taxon>
        <taxon>Streptophyta</taxon>
        <taxon>Embryophyta</taxon>
        <taxon>Tracheophyta</taxon>
        <taxon>Spermatophyta</taxon>
        <taxon>Magnoliopsida</taxon>
        <taxon>eudicotyledons</taxon>
        <taxon>Gunneridae</taxon>
        <taxon>Pentapetalae</taxon>
        <taxon>asterids</taxon>
        <taxon>lamiids</taxon>
        <taxon>Solanales</taxon>
        <taxon>Solanaceae</taxon>
        <taxon>Solanoideae</taxon>
        <taxon>Solaneae</taxon>
        <taxon>Solanum</taxon>
    </lineage>
</organism>
<gene>
    <name evidence="1" type="ORF">H5410_064346</name>
</gene>
<sequence length="339" mass="39074">MQTLMINSIGTDSDEYEIHFGKTQEIGSSYSNPRLSLEYGRNSIKKIISTRYSKKILEISNLTKIIRRIFNGIEWKIQEILVQTEATANHVKGILLDGLPIYKGTPYTYKFFEGNYFSCINMIDLPIQLDIIKITIPYYITNHESDHNLILENLFLNSLEDYTSLAKSFLIKKIGISIKIRFAKTQEIGSSYSNPRLSLEYGRNSIKKTISTRYSKKILEISNLTKIIRRIFNGIEWKIQEILVQTGATANHVKGILLDGLPIYKGTPYTYKFFEGNYFSCINMIDLPIQLDIIRITVPYYITNHESDHNLILGNLFLNSLEDYSIGKNGIEINYKNET</sequence>
<comment type="caution">
    <text evidence="1">The sequence shown here is derived from an EMBL/GenBank/DDBJ whole genome shotgun (WGS) entry which is preliminary data.</text>
</comment>